<evidence type="ECO:0000259" key="1">
    <source>
        <dbReference type="Pfam" id="PF01266"/>
    </source>
</evidence>
<organism evidence="2 3">
    <name type="scientific">Schistosoma mattheei</name>
    <dbReference type="NCBI Taxonomy" id="31246"/>
    <lineage>
        <taxon>Eukaryota</taxon>
        <taxon>Metazoa</taxon>
        <taxon>Spiralia</taxon>
        <taxon>Lophotrochozoa</taxon>
        <taxon>Platyhelminthes</taxon>
        <taxon>Trematoda</taxon>
        <taxon>Digenea</taxon>
        <taxon>Strigeidida</taxon>
        <taxon>Schistosomatoidea</taxon>
        <taxon>Schistosomatidae</taxon>
        <taxon>Schistosoma</taxon>
    </lineage>
</organism>
<feature type="domain" description="FAD dependent oxidoreductase" evidence="1">
    <location>
        <begin position="8"/>
        <end position="132"/>
    </location>
</feature>
<evidence type="ECO:0000313" key="2">
    <source>
        <dbReference type="EMBL" id="VDP80824.1"/>
    </source>
</evidence>
<dbReference type="InterPro" id="IPR006076">
    <property type="entry name" value="FAD-dep_OxRdtase"/>
</dbReference>
<dbReference type="Proteomes" id="UP000269396">
    <property type="component" value="Unassembled WGS sequence"/>
</dbReference>
<dbReference type="EMBL" id="UZAL01043063">
    <property type="protein sequence ID" value="VDP80824.1"/>
    <property type="molecule type" value="Genomic_DNA"/>
</dbReference>
<dbReference type="Gene3D" id="3.30.9.10">
    <property type="entry name" value="D-Amino Acid Oxidase, subunit A, domain 2"/>
    <property type="match status" value="1"/>
</dbReference>
<name>A0A183PZN0_9TREM</name>
<accession>A0A183PZN0</accession>
<dbReference type="Pfam" id="PF01266">
    <property type="entry name" value="DAO"/>
    <property type="match status" value="1"/>
</dbReference>
<dbReference type="STRING" id="31246.A0A183PZN0"/>
<keyword evidence="3" id="KW-1185">Reference proteome</keyword>
<reference evidence="2 3" key="1">
    <citation type="submission" date="2018-11" db="EMBL/GenBank/DDBJ databases">
        <authorList>
            <consortium name="Pathogen Informatics"/>
        </authorList>
    </citation>
    <scope>NUCLEOTIDE SEQUENCE [LARGE SCALE GENOMIC DNA]</scope>
    <source>
        <strain>Denwood</strain>
        <strain evidence="3">Zambia</strain>
    </source>
</reference>
<gene>
    <name evidence="2" type="ORF">SMTD_LOCUS19816</name>
</gene>
<protein>
    <recommendedName>
        <fullName evidence="1">FAD dependent oxidoreductase domain-containing protein</fullName>
    </recommendedName>
</protein>
<proteinExistence type="predicted"/>
<dbReference type="AlphaFoldDB" id="A0A183PZN0"/>
<sequence length="140" mass="15972">MNISISFNSVVNAAGPWAADVAELAEIGSENLPLGLPVEPRYRQIFVVRPKNTLSHVESHYPLPGLDMPFMIDHNRLFIERRDLSGEFIVYSDNPKFDSLNNNCNKQNSVNHEFFHEHIQPLLCKRIPGFKDAEVINLMI</sequence>
<evidence type="ECO:0000313" key="3">
    <source>
        <dbReference type="Proteomes" id="UP000269396"/>
    </source>
</evidence>